<keyword evidence="5" id="KW-0813">Transport</keyword>
<dbReference type="InterPro" id="IPR037192">
    <property type="entry name" value="ERO1-like_sf"/>
</dbReference>
<evidence type="ECO:0000256" key="2">
    <source>
        <dbReference type="ARBA" id="ARBA00004367"/>
    </source>
</evidence>
<dbReference type="GO" id="GO:0034975">
    <property type="term" value="P:protein folding in endoplasmic reticulum"/>
    <property type="evidence" value="ECO:0007669"/>
    <property type="project" value="InterPro"/>
</dbReference>
<keyword evidence="8" id="KW-0256">Endoplasmic reticulum</keyword>
<gene>
    <name evidence="16" type="ORF">L195_g041601</name>
</gene>
<dbReference type="InterPro" id="IPR007266">
    <property type="entry name" value="Ero1"/>
</dbReference>
<keyword evidence="6" id="KW-0285">Flavoprotein</keyword>
<comment type="similarity">
    <text evidence="3">Belongs to the EROs family.</text>
</comment>
<dbReference type="AlphaFoldDB" id="A0A2K3M415"/>
<evidence type="ECO:0000256" key="10">
    <source>
        <dbReference type="ARBA" id="ARBA00022982"/>
    </source>
</evidence>
<dbReference type="GO" id="GO:0005789">
    <property type="term" value="C:endoplasmic reticulum membrane"/>
    <property type="evidence" value="ECO:0007669"/>
    <property type="project" value="UniProtKB-SubCell"/>
</dbReference>
<evidence type="ECO:0000256" key="3">
    <source>
        <dbReference type="ARBA" id="ARBA00008277"/>
    </source>
</evidence>
<evidence type="ECO:0000256" key="15">
    <source>
        <dbReference type="ARBA" id="ARBA00023284"/>
    </source>
</evidence>
<evidence type="ECO:0000256" key="5">
    <source>
        <dbReference type="ARBA" id="ARBA00022448"/>
    </source>
</evidence>
<evidence type="ECO:0000313" key="17">
    <source>
        <dbReference type="Proteomes" id="UP000236291"/>
    </source>
</evidence>
<dbReference type="ExpressionAtlas" id="A0A2K3M415">
    <property type="expression patterns" value="baseline"/>
</dbReference>
<keyword evidence="7" id="KW-0732">Signal</keyword>
<comment type="subunit">
    <text evidence="4">May function both as a monomer and a homodimer.</text>
</comment>
<evidence type="ECO:0000256" key="12">
    <source>
        <dbReference type="ARBA" id="ARBA00023136"/>
    </source>
</evidence>
<evidence type="ECO:0000313" key="16">
    <source>
        <dbReference type="EMBL" id="PNX85532.1"/>
    </source>
</evidence>
<dbReference type="Proteomes" id="UP000236291">
    <property type="component" value="Unassembled WGS sequence"/>
</dbReference>
<evidence type="ECO:0000256" key="7">
    <source>
        <dbReference type="ARBA" id="ARBA00022729"/>
    </source>
</evidence>
<dbReference type="STRING" id="57577.A0A2K3M415"/>
<evidence type="ECO:0000256" key="11">
    <source>
        <dbReference type="ARBA" id="ARBA00023002"/>
    </source>
</evidence>
<dbReference type="PANTHER" id="PTHR12613">
    <property type="entry name" value="ERO1-RELATED"/>
    <property type="match status" value="1"/>
</dbReference>
<dbReference type="GO" id="GO:0016972">
    <property type="term" value="F:thiol oxidase activity"/>
    <property type="evidence" value="ECO:0007669"/>
    <property type="project" value="InterPro"/>
</dbReference>
<keyword evidence="15" id="KW-0676">Redox-active center</keyword>
<dbReference type="SUPFAM" id="SSF110019">
    <property type="entry name" value="ERO1-like"/>
    <property type="match status" value="1"/>
</dbReference>
<keyword evidence="10" id="KW-0249">Electron transport</keyword>
<keyword evidence="14" id="KW-0325">Glycoprotein</keyword>
<dbReference type="GO" id="GO:0015035">
    <property type="term" value="F:protein-disulfide reductase activity"/>
    <property type="evidence" value="ECO:0007669"/>
    <property type="project" value="InterPro"/>
</dbReference>
<reference evidence="16 17" key="1">
    <citation type="journal article" date="2014" name="Am. J. Bot.">
        <title>Genome assembly and annotation for red clover (Trifolium pratense; Fabaceae).</title>
        <authorList>
            <person name="Istvanek J."/>
            <person name="Jaros M."/>
            <person name="Krenek A."/>
            <person name="Repkova J."/>
        </authorList>
    </citation>
    <scope>NUCLEOTIDE SEQUENCE [LARGE SCALE GENOMIC DNA]</scope>
    <source>
        <strain evidence="17">cv. Tatra</strain>
        <tissue evidence="16">Young leaves</tissue>
    </source>
</reference>
<dbReference type="Pfam" id="PF04137">
    <property type="entry name" value="ERO1"/>
    <property type="match status" value="1"/>
</dbReference>
<dbReference type="EMBL" id="ASHM01048947">
    <property type="protein sequence ID" value="PNX85532.1"/>
    <property type="molecule type" value="Genomic_DNA"/>
</dbReference>
<dbReference type="PANTHER" id="PTHR12613:SF0">
    <property type="entry name" value="ERO1-LIKE PROTEIN"/>
    <property type="match status" value="1"/>
</dbReference>
<evidence type="ECO:0000256" key="14">
    <source>
        <dbReference type="ARBA" id="ARBA00023180"/>
    </source>
</evidence>
<keyword evidence="13" id="KW-1015">Disulfide bond</keyword>
<feature type="non-terminal residue" evidence="16">
    <location>
        <position position="1"/>
    </location>
</feature>
<proteinExistence type="inferred from homology"/>
<evidence type="ECO:0000256" key="4">
    <source>
        <dbReference type="ARBA" id="ARBA00011802"/>
    </source>
</evidence>
<comment type="cofactor">
    <cofactor evidence="1">
        <name>FAD</name>
        <dbReference type="ChEBI" id="CHEBI:57692"/>
    </cofactor>
</comment>
<evidence type="ECO:0000256" key="9">
    <source>
        <dbReference type="ARBA" id="ARBA00022827"/>
    </source>
</evidence>
<evidence type="ECO:0000256" key="1">
    <source>
        <dbReference type="ARBA" id="ARBA00001974"/>
    </source>
</evidence>
<organism evidence="16 17">
    <name type="scientific">Trifolium pratense</name>
    <name type="common">Red clover</name>
    <dbReference type="NCBI Taxonomy" id="57577"/>
    <lineage>
        <taxon>Eukaryota</taxon>
        <taxon>Viridiplantae</taxon>
        <taxon>Streptophyta</taxon>
        <taxon>Embryophyta</taxon>
        <taxon>Tracheophyta</taxon>
        <taxon>Spermatophyta</taxon>
        <taxon>Magnoliopsida</taxon>
        <taxon>eudicotyledons</taxon>
        <taxon>Gunneridae</taxon>
        <taxon>Pentapetalae</taxon>
        <taxon>rosids</taxon>
        <taxon>fabids</taxon>
        <taxon>Fabales</taxon>
        <taxon>Fabaceae</taxon>
        <taxon>Papilionoideae</taxon>
        <taxon>50 kb inversion clade</taxon>
        <taxon>NPAAA clade</taxon>
        <taxon>Hologalegina</taxon>
        <taxon>IRL clade</taxon>
        <taxon>Trifolieae</taxon>
        <taxon>Trifolium</taxon>
    </lineage>
</organism>
<sequence>AKLWCDCPFWPDDGMCRLRDCSVCECPESEFPESFKKPKRLPLNDLVCQEGKPEAAVDRTLDSKAFRGWTEIDNPWTNDDETDNGEMTYVNLQLNPERYTGYTGPSARRIWDAVYSENCPKYLSQESCQEEKILYKLISGLHSSISVHIGADYLLDEATNMAADYLEHAEYNTGNLNEDLKTESLIKQLLYNPKLQAACPVPFDETKLWKGHIVP</sequence>
<accession>A0A2K3M415</accession>
<reference evidence="16 17" key="2">
    <citation type="journal article" date="2017" name="Front. Plant Sci.">
        <title>Gene Classification and Mining of Molecular Markers Useful in Red Clover (Trifolium pratense) Breeding.</title>
        <authorList>
            <person name="Istvanek J."/>
            <person name="Dluhosova J."/>
            <person name="Dluhos P."/>
            <person name="Patkova L."/>
            <person name="Nedelnik J."/>
            <person name="Repkova J."/>
        </authorList>
    </citation>
    <scope>NUCLEOTIDE SEQUENCE [LARGE SCALE GENOMIC DNA]</scope>
    <source>
        <strain evidence="17">cv. Tatra</strain>
        <tissue evidence="16">Young leaves</tissue>
    </source>
</reference>
<comment type="caution">
    <text evidence="16">The sequence shown here is derived from an EMBL/GenBank/DDBJ whole genome shotgun (WGS) entry which is preliminary data.</text>
</comment>
<comment type="subcellular location">
    <subcellularLocation>
        <location evidence="2">Endoplasmic reticulum membrane</location>
        <topology evidence="2">Peripheral membrane protein</topology>
        <orientation evidence="2">Lumenal side</orientation>
    </subcellularLocation>
</comment>
<feature type="non-terminal residue" evidence="16">
    <location>
        <position position="215"/>
    </location>
</feature>
<keyword evidence="12" id="KW-0472">Membrane</keyword>
<evidence type="ECO:0000256" key="6">
    <source>
        <dbReference type="ARBA" id="ARBA00022630"/>
    </source>
</evidence>
<evidence type="ECO:0000256" key="13">
    <source>
        <dbReference type="ARBA" id="ARBA00023157"/>
    </source>
</evidence>
<keyword evidence="11" id="KW-0560">Oxidoreductase</keyword>
<evidence type="ECO:0000256" key="8">
    <source>
        <dbReference type="ARBA" id="ARBA00022824"/>
    </source>
</evidence>
<name>A0A2K3M415_TRIPR</name>
<protein>
    <submittedName>
        <fullName evidence="16">Endoplasmic oxidoreductin-1-like protein</fullName>
    </submittedName>
</protein>
<keyword evidence="9" id="KW-0274">FAD</keyword>
<dbReference type="GO" id="GO:0071949">
    <property type="term" value="F:FAD binding"/>
    <property type="evidence" value="ECO:0007669"/>
    <property type="project" value="InterPro"/>
</dbReference>